<gene>
    <name evidence="10" type="ORF">P689_119173</name>
</gene>
<dbReference type="NCBIfam" id="TIGR00651">
    <property type="entry name" value="pta"/>
    <property type="match status" value="1"/>
</dbReference>
<comment type="catalytic activity">
    <reaction evidence="8">
        <text>acetyl-CoA + phosphate = acetyl phosphate + CoA</text>
        <dbReference type="Rhea" id="RHEA:19521"/>
        <dbReference type="ChEBI" id="CHEBI:22191"/>
        <dbReference type="ChEBI" id="CHEBI:43474"/>
        <dbReference type="ChEBI" id="CHEBI:57287"/>
        <dbReference type="ChEBI" id="CHEBI:57288"/>
        <dbReference type="EC" id="2.3.1.8"/>
    </reaction>
</comment>
<dbReference type="InterPro" id="IPR042113">
    <property type="entry name" value="P_AcTrfase_dom1"/>
</dbReference>
<dbReference type="EMBL" id="AWXV01000002">
    <property type="protein sequence ID" value="KIE64202.1"/>
    <property type="molecule type" value="Genomic_DNA"/>
</dbReference>
<comment type="pathway">
    <text evidence="8">Metabolic intermediate biosynthesis; acetyl-CoA biosynthesis; acetyl-CoA from acetate: step 2/2.</text>
</comment>
<dbReference type="InterPro" id="IPR002505">
    <property type="entry name" value="PTA_PTB"/>
</dbReference>
<dbReference type="Gene3D" id="3.40.50.10950">
    <property type="match status" value="1"/>
</dbReference>
<dbReference type="InterPro" id="IPR016475">
    <property type="entry name" value="P-Actrans_bac"/>
</dbReference>
<dbReference type="OrthoDB" id="9808984at2"/>
<evidence type="ECO:0000256" key="5">
    <source>
        <dbReference type="ARBA" id="ARBA00022490"/>
    </source>
</evidence>
<dbReference type="PANTHER" id="PTHR43356:SF1">
    <property type="entry name" value="PHOSPHATE ACETYLTRANSFERASE EUTD"/>
    <property type="match status" value="1"/>
</dbReference>
<dbReference type="InterPro" id="IPR042112">
    <property type="entry name" value="P_AcTrfase_dom2"/>
</dbReference>
<evidence type="ECO:0000259" key="9">
    <source>
        <dbReference type="Pfam" id="PF01515"/>
    </source>
</evidence>
<evidence type="ECO:0000313" key="11">
    <source>
        <dbReference type="Proteomes" id="UP000054529"/>
    </source>
</evidence>
<evidence type="ECO:0000256" key="6">
    <source>
        <dbReference type="ARBA" id="ARBA00022679"/>
    </source>
</evidence>
<dbReference type="AlphaFoldDB" id="A0A0C1S0W6"/>
<comment type="function">
    <text evidence="8">Involved in acetate metabolism.</text>
</comment>
<dbReference type="PANTHER" id="PTHR43356">
    <property type="entry name" value="PHOSPHATE ACETYLTRANSFERASE"/>
    <property type="match status" value="1"/>
</dbReference>
<feature type="domain" description="Phosphate acetyl/butaryl transferase" evidence="9">
    <location>
        <begin position="391"/>
        <end position="705"/>
    </location>
</feature>
<dbReference type="HOGENOM" id="CLU_019723_2_1_6"/>
<comment type="similarity">
    <text evidence="3 8">In the N-terminal section; belongs to the CobB/CobQ family.</text>
</comment>
<accession>A0A0C1S0W6</accession>
<keyword evidence="5 8" id="KW-0963">Cytoplasm</keyword>
<dbReference type="Pfam" id="PF01515">
    <property type="entry name" value="PTA_PTB"/>
    <property type="match status" value="1"/>
</dbReference>
<dbReference type="EC" id="2.3.1.8" evidence="4 8"/>
<dbReference type="RefSeq" id="WP_158000734.1">
    <property type="nucleotide sequence ID" value="NZ_AWXV01000002.1"/>
</dbReference>
<organism evidence="10 11">
    <name type="scientific">Candidatus Riesia pediculischaeffi PTSU</name>
    <dbReference type="NCBI Taxonomy" id="1401651"/>
    <lineage>
        <taxon>Bacteria</taxon>
        <taxon>Pseudomonadati</taxon>
        <taxon>Pseudomonadota</taxon>
        <taxon>Gammaproteobacteria</taxon>
        <taxon>Enterobacterales</taxon>
        <taxon>Enterobacteriaceae</taxon>
        <taxon>Candidatus Riesia</taxon>
    </lineage>
</organism>
<dbReference type="PIRSF" id="PIRSF006107">
    <property type="entry name" value="PhpActrans_proteobac"/>
    <property type="match status" value="1"/>
</dbReference>
<dbReference type="GO" id="GO:0006085">
    <property type="term" value="P:acetyl-CoA biosynthetic process"/>
    <property type="evidence" value="ECO:0007669"/>
    <property type="project" value="UniProtKB-UniPathway"/>
</dbReference>
<dbReference type="InterPro" id="IPR050500">
    <property type="entry name" value="Phos_Acetyltrans/Butyryltrans"/>
</dbReference>
<comment type="domain">
    <text evidence="8">The N-terminal region seems to be important for proper quaternary structure. The C-terminal region contains the substrate-binding site.</text>
</comment>
<evidence type="ECO:0000256" key="2">
    <source>
        <dbReference type="ARBA" id="ARBA00008756"/>
    </source>
</evidence>
<comment type="caution">
    <text evidence="10">The sequence shown here is derived from an EMBL/GenBank/DDBJ whole genome shotgun (WGS) entry which is preliminary data.</text>
</comment>
<dbReference type="NCBIfam" id="NF004167">
    <property type="entry name" value="PRK05632.1"/>
    <property type="match status" value="1"/>
</dbReference>
<evidence type="ECO:0000256" key="1">
    <source>
        <dbReference type="ARBA" id="ARBA00004496"/>
    </source>
</evidence>
<dbReference type="InterPro" id="IPR004614">
    <property type="entry name" value="P_AcTrfase"/>
</dbReference>
<comment type="subcellular location">
    <subcellularLocation>
        <location evidence="1 8">Cytoplasm</location>
    </subcellularLocation>
</comment>
<evidence type="ECO:0000256" key="8">
    <source>
        <dbReference type="PIRNR" id="PIRNR006107"/>
    </source>
</evidence>
<reference evidence="10 11" key="1">
    <citation type="journal article" date="2014" name="G3 (Bethesda)">
        <title>Genome sequence of Candidatus Riesia pediculischaeffi, endosymbiont of chimpanzee lice, and genomic comparison of recently acquired endosymbionts from human and chimpanzee lice.</title>
        <authorList>
            <person name="Boyd B.M."/>
            <person name="Allen J.M."/>
            <person name="de Crecy-Lagard V."/>
            <person name="Reed D.L."/>
        </authorList>
    </citation>
    <scope>NUCLEOTIDE SEQUENCE [LARGE SCALE GENOMIC DNA]</scope>
    <source>
        <strain evidence="10 11">PTSU</strain>
    </source>
</reference>
<name>A0A0C1S0W6_9ENTR</name>
<keyword evidence="6 8" id="KW-0808">Transferase</keyword>
<dbReference type="Proteomes" id="UP000054529">
    <property type="component" value="Unassembled WGS sequence"/>
</dbReference>
<evidence type="ECO:0000256" key="7">
    <source>
        <dbReference type="ARBA" id="ARBA00023315"/>
    </source>
</evidence>
<comment type="similarity">
    <text evidence="2 8">In the C-terminal section; belongs to the phosphate acetyltransferase and butyryltransferase family.</text>
</comment>
<evidence type="ECO:0000256" key="3">
    <source>
        <dbReference type="ARBA" id="ARBA00009786"/>
    </source>
</evidence>
<dbReference type="SUPFAM" id="SSF53659">
    <property type="entry name" value="Isocitrate/Isopropylmalate dehydrogenase-like"/>
    <property type="match status" value="1"/>
</dbReference>
<dbReference type="GO" id="GO:0008959">
    <property type="term" value="F:phosphate acetyltransferase activity"/>
    <property type="evidence" value="ECO:0007669"/>
    <property type="project" value="UniProtKB-EC"/>
</dbReference>
<dbReference type="PATRIC" id="fig|1401651.3.peg.199"/>
<evidence type="ECO:0000313" key="10">
    <source>
        <dbReference type="EMBL" id="KIE64202.1"/>
    </source>
</evidence>
<dbReference type="UniPathway" id="UPA00340">
    <property type="reaction ID" value="UER00459"/>
</dbReference>
<dbReference type="Gene3D" id="3.40.50.10750">
    <property type="entry name" value="Isocitrate/Isopropylmalate dehydrogenase-like"/>
    <property type="match status" value="1"/>
</dbReference>
<evidence type="ECO:0000256" key="4">
    <source>
        <dbReference type="ARBA" id="ARBA00012707"/>
    </source>
</evidence>
<proteinExistence type="inferred from homology"/>
<protein>
    <recommendedName>
        <fullName evidence="4 8">Phosphate acetyltransferase</fullName>
        <ecNumber evidence="4 8">2.3.1.8</ecNumber>
    </recommendedName>
    <alternativeName>
        <fullName evidence="8">Phosphotransacetylase</fullName>
    </alternativeName>
</protein>
<dbReference type="GO" id="GO:0005737">
    <property type="term" value="C:cytoplasm"/>
    <property type="evidence" value="ECO:0007669"/>
    <property type="project" value="UniProtKB-SubCell"/>
</dbReference>
<keyword evidence="7 8" id="KW-0012">Acyltransferase</keyword>
<sequence>MNTIILIPVNPLRDLIHIMMGLVHSLERIKKRVYFFEPIFDEKRRNVNIENFLKFTSNKCAYQKIQKKIIGSEIFEKEKILDEIVDIYELFTKDKDPNKICLILGNYLKDEYYLSKFINYEILQFTSAKIIFLTFNDNGCYKFVLKYIEHLKISKKDIFGIINYSSNYPKKLSNKKFLDILYKERIQEEKHQEFKKNFKYFSKHRIIEIKRNVEMISIRSIDISNYLKSNVLNRGEINTRRISSIMVGKRKIFNDEFDQIPNETLIFSSSNDLTTITSVYLLILEGNLKVSTLLITDGLDIDRNLYNHLHRLFYNTYLPVLIVEENLLEITIKLREFDFMRYHQDIHQLKKIRNYVSTHFKKGWIESLIKKEKRHDSISLKLRENISSTIFRHKLINLAKKNKRTIVLPEGESYKIIQAASICEKRGIANCILIGDPKKIQKIAISYDINLKDIKIIDPKLIYHKYIDTLVASRKKKGMNHSIASQQLSKNNILLATMMLHENEVDGLVSGIVNTTADTIRPALQIIKTKPESSIISSIFFMLFPERTIIFGDCAINVNPNSEELSEIAIQSADSAIKFGIIPKIAMVSYSTGYSAEGKSVEKVRSAVEIIRKKRPELIVDGPIQYDAAISEQVANQKSPDSNLSGKATIFIFPNLDTGNVVYKAVQRAANLTSVGPVLQGIRKPVNDLSRGSSIKDIVYTIAATSIQSSR</sequence>
<dbReference type="NCBIfam" id="NF007233">
    <property type="entry name" value="PRK09653.1"/>
    <property type="match status" value="1"/>
</dbReference>